<dbReference type="InterPro" id="IPR023346">
    <property type="entry name" value="Lysozyme-like_dom_sf"/>
</dbReference>
<dbReference type="Proteomes" id="UP000320314">
    <property type="component" value="Unassembled WGS sequence"/>
</dbReference>
<dbReference type="Pfam" id="PF01464">
    <property type="entry name" value="SLT"/>
    <property type="match status" value="1"/>
</dbReference>
<evidence type="ECO:0000256" key="1">
    <source>
        <dbReference type="ARBA" id="ARBA00009387"/>
    </source>
</evidence>
<dbReference type="OrthoDB" id="5945995at2"/>
<feature type="chain" id="PRO_5021339800" evidence="2">
    <location>
        <begin position="39"/>
        <end position="207"/>
    </location>
</feature>
<dbReference type="EMBL" id="VHLH01000025">
    <property type="protein sequence ID" value="TPW26899.1"/>
    <property type="molecule type" value="Genomic_DNA"/>
</dbReference>
<feature type="domain" description="Transglycosylase SLT" evidence="3">
    <location>
        <begin position="98"/>
        <end position="182"/>
    </location>
</feature>
<feature type="signal peptide" evidence="2">
    <location>
        <begin position="1"/>
        <end position="38"/>
    </location>
</feature>
<comment type="similarity">
    <text evidence="1">Belongs to the virb1 family.</text>
</comment>
<dbReference type="AlphaFoldDB" id="A0A506U2U2"/>
<evidence type="ECO:0000256" key="2">
    <source>
        <dbReference type="SAM" id="SignalP"/>
    </source>
</evidence>
<dbReference type="RefSeq" id="WP_141167515.1">
    <property type="nucleotide sequence ID" value="NZ_VHLH01000025.1"/>
</dbReference>
<accession>A0A506U2U2</accession>
<keyword evidence="5" id="KW-1185">Reference proteome</keyword>
<evidence type="ECO:0000313" key="5">
    <source>
        <dbReference type="Proteomes" id="UP000320314"/>
    </source>
</evidence>
<name>A0A506U2U2_9HYPH</name>
<gene>
    <name evidence="4" type="ORF">FJU11_13070</name>
</gene>
<sequence length="207" mass="21922">MPATGSSGSSLPASRQFRAKTSLLAATLLAASISSAAAATIAAAPAGACERQILAAAQRYSVPAGILYSVGLAETGHKGSLHPFALNIAGKAVFAGSRSAALAEFEAARRAGTKLIDLGCMQINYHYHHEAFPSVAAMLDPARNVDYAARFLARLHRQHVSWTMAVARYHAGPNNNPAQKQYVCRVIRNLVATGYGRWTPAARRFCS</sequence>
<dbReference type="Gene3D" id="1.10.530.10">
    <property type="match status" value="1"/>
</dbReference>
<comment type="caution">
    <text evidence="4">The sequence shown here is derived from an EMBL/GenBank/DDBJ whole genome shotgun (WGS) entry which is preliminary data.</text>
</comment>
<keyword evidence="2" id="KW-0732">Signal</keyword>
<evidence type="ECO:0000259" key="3">
    <source>
        <dbReference type="Pfam" id="PF01464"/>
    </source>
</evidence>
<reference evidence="4 5" key="1">
    <citation type="submission" date="2019-06" db="EMBL/GenBank/DDBJ databases">
        <authorList>
            <person name="Li M."/>
        </authorList>
    </citation>
    <scope>NUCLEOTIDE SEQUENCE [LARGE SCALE GENOMIC DNA]</scope>
    <source>
        <strain evidence="4 5">BGMRC6574</strain>
    </source>
</reference>
<organism evidence="4 5">
    <name type="scientific">Pararhizobium mangrovi</name>
    <dbReference type="NCBI Taxonomy" id="2590452"/>
    <lineage>
        <taxon>Bacteria</taxon>
        <taxon>Pseudomonadati</taxon>
        <taxon>Pseudomonadota</taxon>
        <taxon>Alphaproteobacteria</taxon>
        <taxon>Hyphomicrobiales</taxon>
        <taxon>Rhizobiaceae</taxon>
        <taxon>Rhizobium/Agrobacterium group</taxon>
        <taxon>Pararhizobium</taxon>
    </lineage>
</organism>
<proteinExistence type="inferred from homology"/>
<dbReference type="SUPFAM" id="SSF53955">
    <property type="entry name" value="Lysozyme-like"/>
    <property type="match status" value="1"/>
</dbReference>
<dbReference type="InterPro" id="IPR008258">
    <property type="entry name" value="Transglycosylase_SLT_dom_1"/>
</dbReference>
<protein>
    <submittedName>
        <fullName evidence="4">Lytic transglycosylase domain-containing protein</fullName>
    </submittedName>
</protein>
<evidence type="ECO:0000313" key="4">
    <source>
        <dbReference type="EMBL" id="TPW26899.1"/>
    </source>
</evidence>